<dbReference type="AlphaFoldDB" id="A0A6F9DTK7"/>
<feature type="region of interest" description="Disordered" evidence="1">
    <location>
        <begin position="121"/>
        <end position="170"/>
    </location>
</feature>
<evidence type="ECO:0000256" key="1">
    <source>
        <dbReference type="SAM" id="MobiDB-lite"/>
    </source>
</evidence>
<dbReference type="InterPro" id="IPR059024">
    <property type="entry name" value="SYNRG_C"/>
</dbReference>
<dbReference type="Pfam" id="PF25999">
    <property type="entry name" value="SYNRG_C"/>
    <property type="match status" value="1"/>
</dbReference>
<dbReference type="InterPro" id="IPR011992">
    <property type="entry name" value="EF-hand-dom_pair"/>
</dbReference>
<protein>
    <submittedName>
        <fullName evidence="3">Synergin gamma-like</fullName>
    </submittedName>
</protein>
<dbReference type="SMART" id="SM00027">
    <property type="entry name" value="EH"/>
    <property type="match status" value="1"/>
</dbReference>
<dbReference type="GO" id="GO:0030130">
    <property type="term" value="C:clathrin coat of trans-Golgi network vesicle"/>
    <property type="evidence" value="ECO:0007669"/>
    <property type="project" value="TreeGrafter"/>
</dbReference>
<feature type="domain" description="EH" evidence="2">
    <location>
        <begin position="276"/>
        <end position="373"/>
    </location>
</feature>
<dbReference type="Gene3D" id="1.10.238.10">
    <property type="entry name" value="EF-hand"/>
    <property type="match status" value="1"/>
</dbReference>
<organism evidence="3">
    <name type="scientific">Phallusia mammillata</name>
    <dbReference type="NCBI Taxonomy" id="59560"/>
    <lineage>
        <taxon>Eukaryota</taxon>
        <taxon>Metazoa</taxon>
        <taxon>Chordata</taxon>
        <taxon>Tunicata</taxon>
        <taxon>Ascidiacea</taxon>
        <taxon>Phlebobranchia</taxon>
        <taxon>Ascidiidae</taxon>
        <taxon>Phallusia</taxon>
    </lineage>
</organism>
<feature type="region of interest" description="Disordered" evidence="1">
    <location>
        <begin position="1"/>
        <end position="26"/>
    </location>
</feature>
<dbReference type="InterPro" id="IPR000261">
    <property type="entry name" value="EH_dom"/>
</dbReference>
<accession>A0A6F9DTK7</accession>
<dbReference type="PANTHER" id="PTHR15463:SF2">
    <property type="entry name" value="SYNERGIN GAMMA"/>
    <property type="match status" value="1"/>
</dbReference>
<proteinExistence type="evidence at transcript level"/>
<feature type="compositionally biased region" description="Low complexity" evidence="1">
    <location>
        <begin position="121"/>
        <end position="133"/>
    </location>
</feature>
<gene>
    <name evidence="3" type="primary">Synrg</name>
</gene>
<name>A0A6F9DTK7_9ASCI</name>
<feature type="region of interest" description="Disordered" evidence="1">
    <location>
        <begin position="371"/>
        <end position="395"/>
    </location>
</feature>
<dbReference type="Pfam" id="PF12763">
    <property type="entry name" value="EH"/>
    <property type="match status" value="1"/>
</dbReference>
<dbReference type="PANTHER" id="PTHR15463">
    <property type="entry name" value="AP1 GAMMA SUBUNIT BINDING PROTEIN 1"/>
    <property type="match status" value="1"/>
</dbReference>
<sequence>MFPNNQINGQYPASNQNAHGFVQNPNAGFGFQQMPAYGNFPPQGMANFVGQQVGMNSNFVQQNYMPNNQPTRQAITPNTNPVLDKHERYKLEQQRKFKNLGQSFKKTSIDSMLDNIVKINPSSKPLSSATSSKLPEDDFGDFLQAASPAPLGQSNSNSSTSDQNSISQSPIHADQTVAQTVSESQKPSLFSGVNLESKMMASLDLNAPQQATRKFKPSLADITAKVEGKTFQSSSKSANWSQLNVIDSEFHVPQISAPVPPPLETTAPKYPQWISEPSMIPLLYSQVLEVCIAADGMVDTAKVYPILLKSQLSNDMLGKLWSLANISVPGRLNQHELYILLALIALTQNGEHDPTLDAVLSLPYAPLPNLNINPSNQTTSSKQVAPKLPEQDTQENDMDDFDDFQDFQSVTTSKQITDVPLNDAQAFVWQQNSSHIMSEELISQNSVSSYNPNSVVPPSVDTSMQSSLFSLSKSNVSDVVEPEIMSHDMAEPSANLGSTEFKTPDKNTMQSSNKVENPLQTSLTKPTPDKYSVFHSFGSNIVIDDFLKPQQTGFDPPVTDSFNVDDVPAGSLPSMSADKYSVFDTVRTDVPEMQNSIQQPNIDPPSYTSIFSTETKSNAPNSHVMTTDTEFGEFEGGPQRLESSDFNNKMNDTTDTKTDIFMHNSSIIGLPPLPGKTDLEIHNASFKTESNPKNVFKESEMLSMPTIKVDTEKSPNREANDLKLNDSPFKTDVLSVISDTNSVKSLEFTSLSQTILQQSIGTVNHNHDKGLEANMHPVETVHNTSNDYGFEIDNDYSGFGEQPPEVPDSYDDEFNDFEEGTSTLTTFDAFEYHNSQKQMEAEDLELPVLPNQDPASPQWTVQKDDFQENSPKSPTQAPFRDTEMERRIIETLSSKDKHLNTSGKDQPTQPDVYIDQWERCLSACYNVISNTNEILSAIESPSVCTEVVSSSKGSKFLADLGEVYAVACKIFQSAQHWNLEREASKHLHKQIQLAWNNLLSFCPNAPVNDSHDELSTEKTEACGVCLLAIKQDNISYGGSSYHATCANFWINCVASTLPSLHLPTPTT</sequence>
<evidence type="ECO:0000259" key="2">
    <source>
        <dbReference type="PROSITE" id="PS50031"/>
    </source>
</evidence>
<dbReference type="EMBL" id="LR790900">
    <property type="protein sequence ID" value="CAB3266762.1"/>
    <property type="molecule type" value="mRNA"/>
</dbReference>
<feature type="compositionally biased region" description="Low complexity" evidence="1">
    <location>
        <begin position="153"/>
        <end position="169"/>
    </location>
</feature>
<evidence type="ECO:0000313" key="3">
    <source>
        <dbReference type="EMBL" id="CAB3266762.1"/>
    </source>
</evidence>
<dbReference type="PROSITE" id="PS50031">
    <property type="entry name" value="EH"/>
    <property type="match status" value="1"/>
</dbReference>
<feature type="compositionally biased region" description="Polar residues" evidence="1">
    <location>
        <begin position="371"/>
        <end position="383"/>
    </location>
</feature>
<feature type="region of interest" description="Disordered" evidence="1">
    <location>
        <begin position="848"/>
        <end position="883"/>
    </location>
</feature>
<reference evidence="3" key="1">
    <citation type="submission" date="2020-04" db="EMBL/GenBank/DDBJ databases">
        <authorList>
            <person name="Neveu A P."/>
        </authorList>
    </citation>
    <scope>NUCLEOTIDE SEQUENCE</scope>
    <source>
        <tissue evidence="3">Whole embryo</tissue>
    </source>
</reference>
<dbReference type="InterPro" id="IPR039656">
    <property type="entry name" value="SYNRG"/>
</dbReference>
<feature type="compositionally biased region" description="Polar residues" evidence="1">
    <location>
        <begin position="503"/>
        <end position="525"/>
    </location>
</feature>
<feature type="region of interest" description="Disordered" evidence="1">
    <location>
        <begin position="503"/>
        <end position="526"/>
    </location>
</feature>
<dbReference type="SUPFAM" id="SSF47473">
    <property type="entry name" value="EF-hand"/>
    <property type="match status" value="1"/>
</dbReference>